<evidence type="ECO:0000313" key="2">
    <source>
        <dbReference type="Proteomes" id="UP001154282"/>
    </source>
</evidence>
<dbReference type="EMBL" id="CAMGYJ010000008">
    <property type="protein sequence ID" value="CAI0465509.1"/>
    <property type="molecule type" value="Genomic_DNA"/>
</dbReference>
<dbReference type="AlphaFoldDB" id="A0AAV0P3C6"/>
<gene>
    <name evidence="1" type="ORF">LITE_LOCUS36636</name>
</gene>
<name>A0AAV0P3C6_9ROSI</name>
<keyword evidence="2" id="KW-1185">Reference proteome</keyword>
<sequence length="85" mass="9430">MITTTTTRKLLLSPVSQEKNQQMIVVDTTKKRLLAWGKDCGKGNCCARANLGFQCSKCCDGTTSRPYVKKPNGKEKFSSAEKIKE</sequence>
<reference evidence="1" key="1">
    <citation type="submission" date="2022-08" db="EMBL/GenBank/DDBJ databases">
        <authorList>
            <person name="Gutierrez-Valencia J."/>
        </authorList>
    </citation>
    <scope>NUCLEOTIDE SEQUENCE</scope>
</reference>
<protein>
    <submittedName>
        <fullName evidence="1">Uncharacterized protein</fullName>
    </submittedName>
</protein>
<proteinExistence type="predicted"/>
<dbReference type="Proteomes" id="UP001154282">
    <property type="component" value="Unassembled WGS sequence"/>
</dbReference>
<organism evidence="1 2">
    <name type="scientific">Linum tenue</name>
    <dbReference type="NCBI Taxonomy" id="586396"/>
    <lineage>
        <taxon>Eukaryota</taxon>
        <taxon>Viridiplantae</taxon>
        <taxon>Streptophyta</taxon>
        <taxon>Embryophyta</taxon>
        <taxon>Tracheophyta</taxon>
        <taxon>Spermatophyta</taxon>
        <taxon>Magnoliopsida</taxon>
        <taxon>eudicotyledons</taxon>
        <taxon>Gunneridae</taxon>
        <taxon>Pentapetalae</taxon>
        <taxon>rosids</taxon>
        <taxon>fabids</taxon>
        <taxon>Malpighiales</taxon>
        <taxon>Linaceae</taxon>
        <taxon>Linum</taxon>
    </lineage>
</organism>
<accession>A0AAV0P3C6</accession>
<comment type="caution">
    <text evidence="1">The sequence shown here is derived from an EMBL/GenBank/DDBJ whole genome shotgun (WGS) entry which is preliminary data.</text>
</comment>
<evidence type="ECO:0000313" key="1">
    <source>
        <dbReference type="EMBL" id="CAI0465509.1"/>
    </source>
</evidence>